<evidence type="ECO:0000313" key="2">
    <source>
        <dbReference type="EMBL" id="SVD53825.1"/>
    </source>
</evidence>
<dbReference type="Pfam" id="PF07993">
    <property type="entry name" value="NAD_binding_4"/>
    <property type="match status" value="1"/>
</dbReference>
<dbReference type="PANTHER" id="PTHR11011:SF45">
    <property type="entry name" value="FATTY ACYL-COA REDUCTASE CG8306-RELATED"/>
    <property type="match status" value="1"/>
</dbReference>
<feature type="non-terminal residue" evidence="2">
    <location>
        <position position="280"/>
    </location>
</feature>
<name>A0A382W646_9ZZZZ</name>
<accession>A0A382W646</accession>
<gene>
    <name evidence="2" type="ORF">METZ01_LOCUS406679</name>
</gene>
<dbReference type="AlphaFoldDB" id="A0A382W646"/>
<dbReference type="Gene3D" id="3.40.50.720">
    <property type="entry name" value="NAD(P)-binding Rossmann-like Domain"/>
    <property type="match status" value="1"/>
</dbReference>
<feature type="non-terminal residue" evidence="2">
    <location>
        <position position="1"/>
    </location>
</feature>
<proteinExistence type="predicted"/>
<protein>
    <recommendedName>
        <fullName evidence="1">Thioester reductase (TE) domain-containing protein</fullName>
    </recommendedName>
</protein>
<dbReference type="InterPro" id="IPR013120">
    <property type="entry name" value="FAR_NAD-bd"/>
</dbReference>
<dbReference type="SUPFAM" id="SSF51735">
    <property type="entry name" value="NAD(P)-binding Rossmann-fold domains"/>
    <property type="match status" value="1"/>
</dbReference>
<reference evidence="2" key="1">
    <citation type="submission" date="2018-05" db="EMBL/GenBank/DDBJ databases">
        <authorList>
            <person name="Lanie J.A."/>
            <person name="Ng W.-L."/>
            <person name="Kazmierczak K.M."/>
            <person name="Andrzejewski T.M."/>
            <person name="Davidsen T.M."/>
            <person name="Wayne K.J."/>
            <person name="Tettelin H."/>
            <person name="Glass J.I."/>
            <person name="Rusch D."/>
            <person name="Podicherti R."/>
            <person name="Tsui H.-C.T."/>
            <person name="Winkler M.E."/>
        </authorList>
    </citation>
    <scope>NUCLEOTIDE SEQUENCE</scope>
</reference>
<dbReference type="GO" id="GO:0010345">
    <property type="term" value="P:suberin biosynthetic process"/>
    <property type="evidence" value="ECO:0007669"/>
    <property type="project" value="TreeGrafter"/>
</dbReference>
<organism evidence="2">
    <name type="scientific">marine metagenome</name>
    <dbReference type="NCBI Taxonomy" id="408172"/>
    <lineage>
        <taxon>unclassified sequences</taxon>
        <taxon>metagenomes</taxon>
        <taxon>ecological metagenomes</taxon>
    </lineage>
</organism>
<dbReference type="InterPro" id="IPR036291">
    <property type="entry name" value="NAD(P)-bd_dom_sf"/>
</dbReference>
<feature type="domain" description="Thioester reductase (TE)" evidence="1">
    <location>
        <begin position="97"/>
        <end position="191"/>
    </location>
</feature>
<dbReference type="GO" id="GO:0080019">
    <property type="term" value="F:alcohol-forming very long-chain fatty acyl-CoA reductase activity"/>
    <property type="evidence" value="ECO:0007669"/>
    <property type="project" value="InterPro"/>
</dbReference>
<dbReference type="GO" id="GO:0035336">
    <property type="term" value="P:long-chain fatty-acyl-CoA metabolic process"/>
    <property type="evidence" value="ECO:0007669"/>
    <property type="project" value="TreeGrafter"/>
</dbReference>
<sequence length="280" mass="31420">QRSGRIDDEELPTDSDMRQIMDAVSGGGFDPEAEVAACRAFCADIREEASSEAFTRDLKRDILRQYPRSGGRKMTRKRLEGLVVARRDKWIARRLVGEGMRRGKARGWTDVYTYTKAMGEQLLTLRRGDVPLVIVRPSIIESSLSDPEPGWITGLKVMDPLLAAYGRGLIPDFPARPDVVIDVVPVDLVVNGCLAAATQSDAGRVQVFHIATGDENPVKIGEMFDSVRSHYQRSPMMDMGGGPPKLPDWAYPSVRTFRLVFHLKHLYPIRVRKWLFNNVP</sequence>
<dbReference type="EMBL" id="UINC01157052">
    <property type="protein sequence ID" value="SVD53825.1"/>
    <property type="molecule type" value="Genomic_DNA"/>
</dbReference>
<dbReference type="InterPro" id="IPR026055">
    <property type="entry name" value="FAR"/>
</dbReference>
<dbReference type="PANTHER" id="PTHR11011">
    <property type="entry name" value="MALE STERILITY PROTEIN 2-RELATED"/>
    <property type="match status" value="1"/>
</dbReference>
<evidence type="ECO:0000259" key="1">
    <source>
        <dbReference type="Pfam" id="PF07993"/>
    </source>
</evidence>